<organism evidence="3 4">
    <name type="scientific">Solanum tuberosum</name>
    <name type="common">Potato</name>
    <dbReference type="NCBI Taxonomy" id="4113"/>
    <lineage>
        <taxon>Eukaryota</taxon>
        <taxon>Viridiplantae</taxon>
        <taxon>Streptophyta</taxon>
        <taxon>Embryophyta</taxon>
        <taxon>Tracheophyta</taxon>
        <taxon>Spermatophyta</taxon>
        <taxon>Magnoliopsida</taxon>
        <taxon>eudicotyledons</taxon>
        <taxon>Gunneridae</taxon>
        <taxon>Pentapetalae</taxon>
        <taxon>asterids</taxon>
        <taxon>lamiids</taxon>
        <taxon>Solanales</taxon>
        <taxon>Solanaceae</taxon>
        <taxon>Solanoideae</taxon>
        <taxon>Solaneae</taxon>
        <taxon>Solanum</taxon>
    </lineage>
</organism>
<comment type="caution">
    <text evidence="3">The sequence shown here is derived from an EMBL/GenBank/DDBJ whole genome shotgun (WGS) entry which is preliminary data.</text>
</comment>
<gene>
    <name evidence="3" type="ORF">KY290_022202</name>
</gene>
<feature type="compositionally biased region" description="Acidic residues" evidence="1">
    <location>
        <begin position="15"/>
        <end position="27"/>
    </location>
</feature>
<dbReference type="EMBL" id="JAIVGD010000015">
    <property type="protein sequence ID" value="KAH0758709.1"/>
    <property type="molecule type" value="Genomic_DNA"/>
</dbReference>
<dbReference type="Proteomes" id="UP000826656">
    <property type="component" value="Unassembled WGS sequence"/>
</dbReference>
<name>A0ABQ7V5A1_SOLTU</name>
<dbReference type="InterPro" id="IPR055357">
    <property type="entry name" value="LRR_At1g61320_AtMIF1"/>
</dbReference>
<feature type="region of interest" description="Disordered" evidence="1">
    <location>
        <begin position="1"/>
        <end position="27"/>
    </location>
</feature>
<feature type="compositionally biased region" description="Basic and acidic residues" evidence="1">
    <location>
        <begin position="294"/>
        <end position="307"/>
    </location>
</feature>
<evidence type="ECO:0000313" key="3">
    <source>
        <dbReference type="EMBL" id="KAH0758709.1"/>
    </source>
</evidence>
<protein>
    <recommendedName>
        <fullName evidence="2">At1g61320/AtMIF1 LRR domain-containing protein</fullName>
    </recommendedName>
</protein>
<evidence type="ECO:0000259" key="2">
    <source>
        <dbReference type="Pfam" id="PF23622"/>
    </source>
</evidence>
<evidence type="ECO:0000313" key="4">
    <source>
        <dbReference type="Proteomes" id="UP000826656"/>
    </source>
</evidence>
<keyword evidence="4" id="KW-1185">Reference proteome</keyword>
<sequence length="307" mass="35011">MTKLDNEDVVNLLSDDNEDGDEDEDEDEEDINLVLDNLQKLNHVKQLKIGCLLAEVVFTLQDEGVLPELKCKSLTVEIDRTEYNLCGIASVLQTWPLLETLNVHLEVELTDFDFEADLLNCLDEGDNTVFPNLKNVKIVGCRESCSKTWSANLFEFSKFLIKNAVALEEFDIVGRRRKCWECSESCLSRCLSEFGQKLLDIPRSFENFAISYDIGIEIDKVDKDQQATMEEETTDQALAAMELHNQMKIRDKHNQLYNSQIVYTSSGPRDGSFTTFGSSNISFNPDHPSSFRGADLDKQERAKWKQK</sequence>
<feature type="domain" description="At1g61320/AtMIF1 LRR" evidence="2">
    <location>
        <begin position="70"/>
        <end position="205"/>
    </location>
</feature>
<feature type="region of interest" description="Disordered" evidence="1">
    <location>
        <begin position="276"/>
        <end position="307"/>
    </location>
</feature>
<evidence type="ECO:0000256" key="1">
    <source>
        <dbReference type="SAM" id="MobiDB-lite"/>
    </source>
</evidence>
<accession>A0ABQ7V5A1</accession>
<reference evidence="3 4" key="1">
    <citation type="journal article" date="2021" name="bioRxiv">
        <title>Chromosome-scale and haplotype-resolved genome assembly of a tetraploid potato cultivar.</title>
        <authorList>
            <person name="Sun H."/>
            <person name="Jiao W.-B."/>
            <person name="Krause K."/>
            <person name="Campoy J.A."/>
            <person name="Goel M."/>
            <person name="Folz-Donahue K."/>
            <person name="Kukat C."/>
            <person name="Huettel B."/>
            <person name="Schneeberger K."/>
        </authorList>
    </citation>
    <scope>NUCLEOTIDE SEQUENCE [LARGE SCALE GENOMIC DNA]</scope>
    <source>
        <strain evidence="3">SolTubOtavaFocal</strain>
        <tissue evidence="3">Leaves</tissue>
    </source>
</reference>
<proteinExistence type="predicted"/>
<dbReference type="Pfam" id="PF23622">
    <property type="entry name" value="LRR_At1g61320_AtMIF1"/>
    <property type="match status" value="1"/>
</dbReference>